<proteinExistence type="predicted"/>
<name>A0ABP1HJY2_9EUKA</name>
<comment type="caution">
    <text evidence="1">The sequence shown here is derived from an EMBL/GenBank/DDBJ whole genome shotgun (WGS) entry which is preliminary data.</text>
</comment>
<keyword evidence="2" id="KW-1185">Reference proteome</keyword>
<dbReference type="EMBL" id="CAXDID020000031">
    <property type="protein sequence ID" value="CAL5993868.1"/>
    <property type="molecule type" value="Genomic_DNA"/>
</dbReference>
<organism evidence="1 2">
    <name type="scientific">Hexamita inflata</name>
    <dbReference type="NCBI Taxonomy" id="28002"/>
    <lineage>
        <taxon>Eukaryota</taxon>
        <taxon>Metamonada</taxon>
        <taxon>Diplomonadida</taxon>
        <taxon>Hexamitidae</taxon>
        <taxon>Hexamitinae</taxon>
        <taxon>Hexamita</taxon>
    </lineage>
</organism>
<protein>
    <submittedName>
        <fullName evidence="1">EF-hand_domain pair</fullName>
    </submittedName>
</protein>
<dbReference type="InterPro" id="IPR011992">
    <property type="entry name" value="EF-hand-dom_pair"/>
</dbReference>
<evidence type="ECO:0000313" key="1">
    <source>
        <dbReference type="EMBL" id="CAL5993868.1"/>
    </source>
</evidence>
<gene>
    <name evidence="1" type="ORF">HINF_LOCUS13270</name>
</gene>
<dbReference type="Gene3D" id="1.10.238.10">
    <property type="entry name" value="EF-hand"/>
    <property type="match status" value="1"/>
</dbReference>
<dbReference type="Proteomes" id="UP001642409">
    <property type="component" value="Unassembled WGS sequence"/>
</dbReference>
<evidence type="ECO:0000313" key="2">
    <source>
        <dbReference type="Proteomes" id="UP001642409"/>
    </source>
</evidence>
<sequence>MYSNFYKYQEMFDELDYQGYSYITLEQIVEAVNKQTKKYFDMNIAQKLMLSADYYDKEIRLDQFCQFMYICENADYNDNVSVLFYAADLSQSGYLEKQQVQKIRSGVQ</sequence>
<dbReference type="SUPFAM" id="SSF47473">
    <property type="entry name" value="EF-hand"/>
    <property type="match status" value="1"/>
</dbReference>
<accession>A0ABP1HJY2</accession>
<reference evidence="1 2" key="1">
    <citation type="submission" date="2024-07" db="EMBL/GenBank/DDBJ databases">
        <authorList>
            <person name="Akdeniz Z."/>
        </authorList>
    </citation>
    <scope>NUCLEOTIDE SEQUENCE [LARGE SCALE GENOMIC DNA]</scope>
</reference>